<proteinExistence type="predicted"/>
<evidence type="ECO:0000313" key="1">
    <source>
        <dbReference type="EMBL" id="RKJ96661.1"/>
    </source>
</evidence>
<reference evidence="1 2" key="1">
    <citation type="submission" date="2018-09" db="EMBL/GenBank/DDBJ databases">
        <title>Genome comparison of Alicycliphilus sp. BQ1, a polyurethanolytic bacterium, with its closest phylogenetic relatives Alicycliphilus denitrificans BC and K601, unable to attack polyurethane.</title>
        <authorList>
            <person name="Loza-Tavera H."/>
            <person name="Lozano L."/>
            <person name="Cevallos M."/>
            <person name="Maya-Lucas O."/>
            <person name="Garcia-Mena J."/>
            <person name="Hernandez J."/>
        </authorList>
    </citation>
    <scope>NUCLEOTIDE SEQUENCE [LARGE SCALE GENOMIC DNA]</scope>
    <source>
        <strain evidence="1 2">BQ1</strain>
    </source>
</reference>
<gene>
    <name evidence="1" type="ORF">CE154_011610</name>
</gene>
<protein>
    <submittedName>
        <fullName evidence="1">Uncharacterized protein</fullName>
    </submittedName>
</protein>
<accession>A0A420KBT3</accession>
<sequence length="124" mass="13804">MIRSHQLGIAAEHLAAIADCDVDGLIFTNVPRPHLPDDAVRKEEADYKELARQANYEIIKLAEALRTLSLHEGAEDHPITCGIAARIGMLSEVVFHAVPLYQEAREQFGKCEVGELRRRFEGGL</sequence>
<dbReference type="Proteomes" id="UP000216225">
    <property type="component" value="Unassembled WGS sequence"/>
</dbReference>
<name>A0A420KBT3_9BURK</name>
<dbReference type="AlphaFoldDB" id="A0A420KBT3"/>
<organism evidence="1 2">
    <name type="scientific">Alicycliphilus denitrificans</name>
    <dbReference type="NCBI Taxonomy" id="179636"/>
    <lineage>
        <taxon>Bacteria</taxon>
        <taxon>Pseudomonadati</taxon>
        <taxon>Pseudomonadota</taxon>
        <taxon>Betaproteobacteria</taxon>
        <taxon>Burkholderiales</taxon>
        <taxon>Comamonadaceae</taxon>
        <taxon>Alicycliphilus</taxon>
    </lineage>
</organism>
<evidence type="ECO:0000313" key="2">
    <source>
        <dbReference type="Proteomes" id="UP000216225"/>
    </source>
</evidence>
<comment type="caution">
    <text evidence="1">The sequence shown here is derived from an EMBL/GenBank/DDBJ whole genome shotgun (WGS) entry which is preliminary data.</text>
</comment>
<dbReference type="EMBL" id="NKDB02000002">
    <property type="protein sequence ID" value="RKJ96661.1"/>
    <property type="molecule type" value="Genomic_DNA"/>
</dbReference>